<evidence type="ECO:0000256" key="1">
    <source>
        <dbReference type="SAM" id="MobiDB-lite"/>
    </source>
</evidence>
<accession>A0A427YT29</accession>
<feature type="region of interest" description="Disordered" evidence="1">
    <location>
        <begin position="1002"/>
        <end position="1042"/>
    </location>
</feature>
<feature type="compositionally biased region" description="Polar residues" evidence="1">
    <location>
        <begin position="248"/>
        <end position="265"/>
    </location>
</feature>
<feature type="compositionally biased region" description="Polar residues" evidence="1">
    <location>
        <begin position="471"/>
        <end position="483"/>
    </location>
</feature>
<feature type="region of interest" description="Disordered" evidence="1">
    <location>
        <begin position="1067"/>
        <end position="1210"/>
    </location>
</feature>
<feature type="compositionally biased region" description="Polar residues" evidence="1">
    <location>
        <begin position="1227"/>
        <end position="1244"/>
    </location>
</feature>
<feature type="compositionally biased region" description="Low complexity" evidence="1">
    <location>
        <begin position="10"/>
        <end position="29"/>
    </location>
</feature>
<dbReference type="Proteomes" id="UP000279259">
    <property type="component" value="Unassembled WGS sequence"/>
</dbReference>
<feature type="compositionally biased region" description="Low complexity" evidence="1">
    <location>
        <begin position="1190"/>
        <end position="1205"/>
    </location>
</feature>
<feature type="compositionally biased region" description="Polar residues" evidence="1">
    <location>
        <begin position="316"/>
        <end position="326"/>
    </location>
</feature>
<feature type="compositionally biased region" description="Polar residues" evidence="1">
    <location>
        <begin position="30"/>
        <end position="57"/>
    </location>
</feature>
<feature type="region of interest" description="Disordered" evidence="1">
    <location>
        <begin position="543"/>
        <end position="626"/>
    </location>
</feature>
<organism evidence="2 3">
    <name type="scientific">Saitozyma podzolica</name>
    <dbReference type="NCBI Taxonomy" id="1890683"/>
    <lineage>
        <taxon>Eukaryota</taxon>
        <taxon>Fungi</taxon>
        <taxon>Dikarya</taxon>
        <taxon>Basidiomycota</taxon>
        <taxon>Agaricomycotina</taxon>
        <taxon>Tremellomycetes</taxon>
        <taxon>Tremellales</taxon>
        <taxon>Trimorphomycetaceae</taxon>
        <taxon>Saitozyma</taxon>
    </lineage>
</organism>
<feature type="compositionally biased region" description="Polar residues" evidence="1">
    <location>
        <begin position="404"/>
        <end position="417"/>
    </location>
</feature>
<evidence type="ECO:0000313" key="3">
    <source>
        <dbReference type="Proteomes" id="UP000279259"/>
    </source>
</evidence>
<feature type="compositionally biased region" description="Low complexity" evidence="1">
    <location>
        <begin position="1017"/>
        <end position="1028"/>
    </location>
</feature>
<feature type="compositionally biased region" description="Low complexity" evidence="1">
    <location>
        <begin position="1067"/>
        <end position="1089"/>
    </location>
</feature>
<proteinExistence type="predicted"/>
<dbReference type="EMBL" id="RSCD01000002">
    <property type="protein sequence ID" value="RSH94308.1"/>
    <property type="molecule type" value="Genomic_DNA"/>
</dbReference>
<name>A0A427YT29_9TREE</name>
<comment type="caution">
    <text evidence="2">The sequence shown here is derived from an EMBL/GenBank/DDBJ whole genome shotgun (WGS) entry which is preliminary data.</text>
</comment>
<feature type="compositionally biased region" description="Low complexity" evidence="1">
    <location>
        <begin position="784"/>
        <end position="798"/>
    </location>
</feature>
<sequence>MSQGEPHALTNTNASANVNASSSSSNVTTYNPTPDRSRNHAWTPSQESSRTLQSMLNHGSGDFDAYLKYHDGSSSSTSSPAAHGSGGGESSTATGSASAIEHRQFGMHPHDKNSPYNTDMSSTNTTIETPMTEPDDVGSSRSSRSSTRKPRESAAARYRRLKAIREGTAGTGLEDEIVFNEWEDTIERVGEIEIEVIERPPTPEDPKARRKREKREAEEFKARLKEGAGSGSASKKGLFGIGKKSKVSRSSSELGLTMGSGSQAGSEVDLRQIESRGTAGTADSSSYTRNTRETSFGGGSTVATSMSSGNGGTGSKWSVFQANASKISIRKGPFRGHDSPSAPSTPERSGDRPQQDTYRFPPAQPSGILRSPRPGFGSQDAGHASVGPSSRTDRRTGAEMLNEASASASALGTSPHTASKRLSLALDSPHPRALSDCRPSLDMLERPPPLPTNIIARPGDSDETIIAGQRSLRQMQDGLAQQPQPSPPIGDRRPSVASATSEMSDARLFFANAPLSPMTSMGMSEAMARSSSTALPQTPMLESAAAGAATEELATTKQAGPAPARGLGYGAIEQPAFTHSPKSSLSRRPSLPASPASASASSPRRSKSIARGVRDEKRSSGGQNQREMFFSLDSSGSTHGIPLNMALILPRELTIPPRITSHYPSAADRAAELRETVFPPFPAHLGTISTLVLSGIVWKRMYVPVSGVDGSSSRSLSSKLGLGLGSHSRNASATDESVGGSSKWAPAWQKVFMAMSLYTTFLPTPENSPDVSSFPLPPVDGEPSHSASHSLSSRSSSRDQASLAETLVHLHIFPLELQDQPRDKSRSRGNAQTTYMPKEQRFELERRAIRANSLVGWGKIEGPEDTVRGDVLRVAWTGEGEGEADWFCVMDDESEVMAWVSKIRKYAQLDRSEQEAIRAHQGLRRGSAASGQTDDDQQDHQQQRRGQLAVPSLNRSVAGGGSRLEPLPQDASGAPTPTPNDFQFNAPAADAVEGMQYSHGLEPSASVSLGPTDNRHSAATFASSSTDAYRPPSSIHTSELASEMSHTSCRTFGHRASVATTTSLASAASYDSRGTQSSSSDGRSSSVSRRTPRKMASAGARDGKVLPPLSPPPEAPLPPLPPTPAEAFKSAANARIQTQTQDGRGRGPSTLDLSYDDPYPMGGTTPTASTMPKPSVPPGQVGQVASARRPSTPHASSHSTPTPHASDTRTMPVPIEANMSMLSLTSTNTAETGNTADTGDSGSTRGWRRKMRMKAAAVGLQDEIRALDEADLERLAELEALEMPKQSEKPKGRTVRFGP</sequence>
<feature type="region of interest" description="Disordered" evidence="1">
    <location>
        <begin position="769"/>
        <end position="798"/>
    </location>
</feature>
<feature type="compositionally biased region" description="Pro residues" evidence="1">
    <location>
        <begin position="1108"/>
        <end position="1124"/>
    </location>
</feature>
<keyword evidence="3" id="KW-1185">Reference proteome</keyword>
<protein>
    <submittedName>
        <fullName evidence="2">Uncharacterized protein</fullName>
    </submittedName>
</protein>
<evidence type="ECO:0000313" key="2">
    <source>
        <dbReference type="EMBL" id="RSH94308.1"/>
    </source>
</evidence>
<feature type="compositionally biased region" description="Basic and acidic residues" evidence="1">
    <location>
        <begin position="100"/>
        <end position="113"/>
    </location>
</feature>
<feature type="compositionally biased region" description="Low complexity" evidence="1">
    <location>
        <begin position="543"/>
        <end position="556"/>
    </location>
</feature>
<feature type="region of interest" description="Disordered" evidence="1">
    <location>
        <begin position="1"/>
        <end position="156"/>
    </location>
</feature>
<feature type="compositionally biased region" description="Basic and acidic residues" evidence="1">
    <location>
        <begin position="196"/>
        <end position="207"/>
    </location>
</feature>
<feature type="region of interest" description="Disordered" evidence="1">
    <location>
        <begin position="917"/>
        <end position="985"/>
    </location>
</feature>
<feature type="compositionally biased region" description="Basic and acidic residues" evidence="1">
    <location>
        <begin position="214"/>
        <end position="226"/>
    </location>
</feature>
<feature type="compositionally biased region" description="Low complexity" evidence="1">
    <location>
        <begin position="580"/>
        <end position="603"/>
    </location>
</feature>
<gene>
    <name evidence="2" type="ORF">EHS25_004111</name>
</gene>
<feature type="compositionally biased region" description="Polar residues" evidence="1">
    <location>
        <begin position="114"/>
        <end position="129"/>
    </location>
</feature>
<feature type="region of interest" description="Disordered" evidence="1">
    <location>
        <begin position="1227"/>
        <end position="1248"/>
    </location>
</feature>
<feature type="compositionally biased region" description="Low complexity" evidence="1">
    <location>
        <begin position="90"/>
        <end position="99"/>
    </location>
</feature>
<feature type="compositionally biased region" description="Low complexity" evidence="1">
    <location>
        <begin position="72"/>
        <end position="83"/>
    </location>
</feature>
<feature type="region of interest" description="Disordered" evidence="1">
    <location>
        <begin position="196"/>
        <end position="501"/>
    </location>
</feature>
<reference evidence="2 3" key="1">
    <citation type="submission" date="2018-11" db="EMBL/GenBank/DDBJ databases">
        <title>Genome sequence of Saitozyma podzolica DSM 27192.</title>
        <authorList>
            <person name="Aliyu H."/>
            <person name="Gorte O."/>
            <person name="Ochsenreither K."/>
        </authorList>
    </citation>
    <scope>NUCLEOTIDE SEQUENCE [LARGE SCALE GENOMIC DNA]</scope>
    <source>
        <strain evidence="2 3">DSM 27192</strain>
    </source>
</reference>
<dbReference type="OrthoDB" id="10378750at2759"/>